<proteinExistence type="inferred from homology"/>
<dbReference type="GO" id="GO:0006006">
    <property type="term" value="P:glucose metabolic process"/>
    <property type="evidence" value="ECO:0007669"/>
    <property type="project" value="UniProtKB-KW"/>
</dbReference>
<dbReference type="Proteomes" id="UP000199024">
    <property type="component" value="Unassembled WGS sequence"/>
</dbReference>
<keyword evidence="2" id="KW-0313">Glucose metabolism</keyword>
<dbReference type="AlphaFoldDB" id="A0A1I6MZ78"/>
<organism evidence="3 4">
    <name type="scientific">Granulicella pectinivorans</name>
    <dbReference type="NCBI Taxonomy" id="474950"/>
    <lineage>
        <taxon>Bacteria</taxon>
        <taxon>Pseudomonadati</taxon>
        <taxon>Acidobacteriota</taxon>
        <taxon>Terriglobia</taxon>
        <taxon>Terriglobales</taxon>
        <taxon>Acidobacteriaceae</taxon>
        <taxon>Granulicella</taxon>
    </lineage>
</organism>
<gene>
    <name evidence="3" type="ORF">SAMN05421771_3989</name>
</gene>
<dbReference type="GO" id="GO:0017057">
    <property type="term" value="F:6-phosphogluconolactonase activity"/>
    <property type="evidence" value="ECO:0007669"/>
    <property type="project" value="TreeGrafter"/>
</dbReference>
<dbReference type="OrthoDB" id="105446at2"/>
<evidence type="ECO:0000313" key="4">
    <source>
        <dbReference type="Proteomes" id="UP000199024"/>
    </source>
</evidence>
<reference evidence="3 4" key="1">
    <citation type="submission" date="2016-10" db="EMBL/GenBank/DDBJ databases">
        <authorList>
            <person name="de Groot N.N."/>
        </authorList>
    </citation>
    <scope>NUCLEOTIDE SEQUENCE [LARGE SCALE GENOMIC DNA]</scope>
    <source>
        <strain evidence="3 4">DSM 21001</strain>
    </source>
</reference>
<dbReference type="InterPro" id="IPR015943">
    <property type="entry name" value="WD40/YVTN_repeat-like_dom_sf"/>
</dbReference>
<keyword evidence="3" id="KW-0413">Isomerase</keyword>
<dbReference type="PROSITE" id="PS51257">
    <property type="entry name" value="PROKAR_LIPOPROTEIN"/>
    <property type="match status" value="1"/>
</dbReference>
<dbReference type="InterPro" id="IPR019405">
    <property type="entry name" value="Lactonase_7-beta_prop"/>
</dbReference>
<dbReference type="PANTHER" id="PTHR30344">
    <property type="entry name" value="6-PHOSPHOGLUCONOLACTONASE-RELATED"/>
    <property type="match status" value="1"/>
</dbReference>
<evidence type="ECO:0000256" key="2">
    <source>
        <dbReference type="ARBA" id="ARBA00022526"/>
    </source>
</evidence>
<protein>
    <submittedName>
        <fullName evidence="3">6-phosphogluconolactonase, cycloisomerase 2 family</fullName>
    </submittedName>
</protein>
<sequence>MKLHTIGRVAKATICSLAIGLGVTACSRDFTLAYVYTTTTKASPGLINAYGVDYQTGALLQLADSPIPSGGRNPVGLVPTPNGKFLYVINRDDSNVVEFAVGTDGKLYAQNTYNVQGSFPTALAIDPTGNYLYVTSLYQPGYTTANPGPGLITIFPIKSDNSLGTPVANGSLSYFPIGNNPVAIIQSPVTSNVAATRYLYVIDQEASPNATVLGFAVPVSSAGIPTGTITPNAATSITTVAGVTVATGTKVGVTPSAIVEDPTGKWVYVADKSLNEVFGFVVQGTGGLLTPMVSSPFTTGLLPVGITIDPRGLYLYTANYNANTVSAFVINTATGSLSGSSGSASTSVGTGPTCITIEPARGIYLFTSNALDNTVTGEQLDPHNGGLKQVQNTPFAASGLPSCAVSVANGSHPTQALDN</sequence>
<keyword evidence="4" id="KW-1185">Reference proteome</keyword>
<dbReference type="InterPro" id="IPR050282">
    <property type="entry name" value="Cycloisomerase_2"/>
</dbReference>
<dbReference type="Gene3D" id="2.130.10.10">
    <property type="entry name" value="YVTN repeat-like/Quinoprotein amine dehydrogenase"/>
    <property type="match status" value="2"/>
</dbReference>
<evidence type="ECO:0000313" key="3">
    <source>
        <dbReference type="EMBL" id="SFS20984.1"/>
    </source>
</evidence>
<name>A0A1I6MZ78_9BACT</name>
<dbReference type="GO" id="GO:0016853">
    <property type="term" value="F:isomerase activity"/>
    <property type="evidence" value="ECO:0007669"/>
    <property type="project" value="UniProtKB-KW"/>
</dbReference>
<dbReference type="Pfam" id="PF10282">
    <property type="entry name" value="Lactonase"/>
    <property type="match status" value="2"/>
</dbReference>
<dbReference type="EMBL" id="FOZL01000002">
    <property type="protein sequence ID" value="SFS20984.1"/>
    <property type="molecule type" value="Genomic_DNA"/>
</dbReference>
<accession>A0A1I6MZ78</accession>
<comment type="similarity">
    <text evidence="1">Belongs to the cycloisomerase 2 family.</text>
</comment>
<dbReference type="InterPro" id="IPR011045">
    <property type="entry name" value="N2O_reductase_N"/>
</dbReference>
<keyword evidence="2" id="KW-0119">Carbohydrate metabolism</keyword>
<dbReference type="RefSeq" id="WP_089843068.1">
    <property type="nucleotide sequence ID" value="NZ_FOZL01000002.1"/>
</dbReference>
<evidence type="ECO:0000256" key="1">
    <source>
        <dbReference type="ARBA" id="ARBA00005564"/>
    </source>
</evidence>
<dbReference type="STRING" id="474950.SAMN05421771_3989"/>
<dbReference type="SUPFAM" id="SSF50974">
    <property type="entry name" value="Nitrous oxide reductase, N-terminal domain"/>
    <property type="match status" value="1"/>
</dbReference>
<dbReference type="PANTHER" id="PTHR30344:SF1">
    <property type="entry name" value="6-PHOSPHOGLUCONOLACTONASE"/>
    <property type="match status" value="1"/>
</dbReference>